<keyword evidence="4 7" id="KW-0812">Transmembrane</keyword>
<dbReference type="PROSITE" id="PS50928">
    <property type="entry name" value="ABC_TM1"/>
    <property type="match status" value="1"/>
</dbReference>
<name>A0A2K2F236_9CLOT</name>
<accession>A0A2K2F236</accession>
<dbReference type="CDD" id="cd06261">
    <property type="entry name" value="TM_PBP2"/>
    <property type="match status" value="1"/>
</dbReference>
<sequence>MVSYSSRRNLFKAYVTWFLKYLFLLVIVIISLFPLIWVAMSSFKTNNEILSNALALPSGISFEGYKNAFKIIGDLTFEAFGYRITMQKFGMFFLNSLYISLGSIVVNVLFVSMSSYIIARYDFKLKNVIVTMFSMSLLIPATSMIHSIYILVNRIGLNDTRTGLILVYSALQLPMTLFIMRSYFLGIPTSLEEAAYIDGAGFLTTFFKIIMPIAKPGLATAAVLQFLTSWNEFLFALTLTTKESVRTLPLSLNYFLSLFSFNYTSLFAAITMMILPSIVAYTLLQEQVVSSLTAGSVKG</sequence>
<dbReference type="Proteomes" id="UP000236151">
    <property type="component" value="Unassembled WGS sequence"/>
</dbReference>
<feature type="transmembrane region" description="Helical" evidence="7">
    <location>
        <begin position="97"/>
        <end position="118"/>
    </location>
</feature>
<reference evidence="9 10" key="1">
    <citation type="submission" date="2017-06" db="EMBL/GenBank/DDBJ databases">
        <title>Investigating the central metabolism of Clostridium thermosuccinogenes.</title>
        <authorList>
            <person name="Koendjbiharie J.G."/>
            <person name="van Kranenburg R."/>
        </authorList>
    </citation>
    <scope>NUCLEOTIDE SEQUENCE [LARGE SCALE GENOMIC DNA]</scope>
    <source>
        <strain evidence="9 10">DSM 5806</strain>
    </source>
</reference>
<feature type="transmembrane region" description="Helical" evidence="7">
    <location>
        <begin position="220"/>
        <end position="240"/>
    </location>
</feature>
<dbReference type="AlphaFoldDB" id="A0A2K2F236"/>
<feature type="transmembrane region" description="Helical" evidence="7">
    <location>
        <begin position="130"/>
        <end position="152"/>
    </location>
</feature>
<evidence type="ECO:0000313" key="9">
    <source>
        <dbReference type="EMBL" id="PNT94993.1"/>
    </source>
</evidence>
<dbReference type="Gene3D" id="1.10.3720.10">
    <property type="entry name" value="MetI-like"/>
    <property type="match status" value="1"/>
</dbReference>
<keyword evidence="6 7" id="KW-0472">Membrane</keyword>
<dbReference type="InterPro" id="IPR050901">
    <property type="entry name" value="BP-dep_ABC_trans_perm"/>
</dbReference>
<feature type="transmembrane region" description="Helical" evidence="7">
    <location>
        <begin position="21"/>
        <end position="40"/>
    </location>
</feature>
<evidence type="ECO:0000259" key="8">
    <source>
        <dbReference type="PROSITE" id="PS50928"/>
    </source>
</evidence>
<feature type="transmembrane region" description="Helical" evidence="7">
    <location>
        <begin position="164"/>
        <end position="184"/>
    </location>
</feature>
<evidence type="ECO:0000256" key="1">
    <source>
        <dbReference type="ARBA" id="ARBA00004651"/>
    </source>
</evidence>
<keyword evidence="5 7" id="KW-1133">Transmembrane helix</keyword>
<comment type="similarity">
    <text evidence="7">Belongs to the binding-protein-dependent transport system permease family.</text>
</comment>
<feature type="transmembrane region" description="Helical" evidence="7">
    <location>
        <begin position="252"/>
        <end position="275"/>
    </location>
</feature>
<keyword evidence="10" id="KW-1185">Reference proteome</keyword>
<keyword evidence="2 7" id="KW-0813">Transport</keyword>
<protein>
    <submittedName>
        <fullName evidence="9">Sugar ABC transporter permease</fullName>
    </submittedName>
</protein>
<dbReference type="InterPro" id="IPR000515">
    <property type="entry name" value="MetI-like"/>
</dbReference>
<evidence type="ECO:0000256" key="2">
    <source>
        <dbReference type="ARBA" id="ARBA00022448"/>
    </source>
</evidence>
<evidence type="ECO:0000256" key="7">
    <source>
        <dbReference type="RuleBase" id="RU363032"/>
    </source>
</evidence>
<dbReference type="Pfam" id="PF00528">
    <property type="entry name" value="BPD_transp_1"/>
    <property type="match status" value="1"/>
</dbReference>
<dbReference type="OrthoDB" id="42677at2"/>
<dbReference type="EMBL" id="NIOJ01000080">
    <property type="protein sequence ID" value="PNT94993.1"/>
    <property type="molecule type" value="Genomic_DNA"/>
</dbReference>
<dbReference type="GO" id="GO:0005886">
    <property type="term" value="C:plasma membrane"/>
    <property type="evidence" value="ECO:0007669"/>
    <property type="project" value="UniProtKB-SubCell"/>
</dbReference>
<dbReference type="PANTHER" id="PTHR32243:SF24">
    <property type="entry name" value="DIACETYLCHITOBIOSE UPTAKE SYSTEM PERMEASE PROTEIN NGCG"/>
    <property type="match status" value="1"/>
</dbReference>
<dbReference type="PANTHER" id="PTHR32243">
    <property type="entry name" value="MALTOSE TRANSPORT SYSTEM PERMEASE-RELATED"/>
    <property type="match status" value="1"/>
</dbReference>
<gene>
    <name evidence="9" type="ORF">CDQ84_17880</name>
</gene>
<evidence type="ECO:0000313" key="10">
    <source>
        <dbReference type="Proteomes" id="UP000236151"/>
    </source>
</evidence>
<dbReference type="GO" id="GO:0055085">
    <property type="term" value="P:transmembrane transport"/>
    <property type="evidence" value="ECO:0007669"/>
    <property type="project" value="InterPro"/>
</dbReference>
<comment type="subcellular location">
    <subcellularLocation>
        <location evidence="1 7">Cell membrane</location>
        <topology evidence="1 7">Multi-pass membrane protein</topology>
    </subcellularLocation>
</comment>
<feature type="domain" description="ABC transmembrane type-1" evidence="8">
    <location>
        <begin position="93"/>
        <end position="284"/>
    </location>
</feature>
<dbReference type="InterPro" id="IPR035906">
    <property type="entry name" value="MetI-like_sf"/>
</dbReference>
<keyword evidence="3" id="KW-1003">Cell membrane</keyword>
<evidence type="ECO:0000256" key="6">
    <source>
        <dbReference type="ARBA" id="ARBA00023136"/>
    </source>
</evidence>
<dbReference type="KEGG" id="cthd:CDO33_08665"/>
<evidence type="ECO:0000256" key="3">
    <source>
        <dbReference type="ARBA" id="ARBA00022475"/>
    </source>
</evidence>
<evidence type="ECO:0000256" key="4">
    <source>
        <dbReference type="ARBA" id="ARBA00022692"/>
    </source>
</evidence>
<evidence type="ECO:0000256" key="5">
    <source>
        <dbReference type="ARBA" id="ARBA00022989"/>
    </source>
</evidence>
<dbReference type="SUPFAM" id="SSF161098">
    <property type="entry name" value="MetI-like"/>
    <property type="match status" value="1"/>
</dbReference>
<comment type="caution">
    <text evidence="9">The sequence shown here is derived from an EMBL/GenBank/DDBJ whole genome shotgun (WGS) entry which is preliminary data.</text>
</comment>
<organism evidence="9 10">
    <name type="scientific">Clostridium thermosuccinogenes</name>
    <dbReference type="NCBI Taxonomy" id="84032"/>
    <lineage>
        <taxon>Bacteria</taxon>
        <taxon>Bacillati</taxon>
        <taxon>Bacillota</taxon>
        <taxon>Clostridia</taxon>
        <taxon>Eubacteriales</taxon>
        <taxon>Clostridiaceae</taxon>
        <taxon>Clostridium</taxon>
    </lineage>
</organism>
<dbReference type="RefSeq" id="WP_103083101.1">
    <property type="nucleotide sequence ID" value="NZ_NIOI01000001.1"/>
</dbReference>
<proteinExistence type="inferred from homology"/>